<gene>
    <name evidence="6" type="ORF">BCR37DRAFT_392454</name>
</gene>
<feature type="domain" description="Tag1-like fourth Ig-like" evidence="4">
    <location>
        <begin position="542"/>
        <end position="656"/>
    </location>
</feature>
<reference evidence="6 7" key="1">
    <citation type="submission" date="2016-07" db="EMBL/GenBank/DDBJ databases">
        <title>Pervasive Adenine N6-methylation of Active Genes in Fungi.</title>
        <authorList>
            <consortium name="DOE Joint Genome Institute"/>
            <person name="Mondo S.J."/>
            <person name="Dannebaum R.O."/>
            <person name="Kuo R.C."/>
            <person name="Labutti K."/>
            <person name="Haridas S."/>
            <person name="Kuo A."/>
            <person name="Salamov A."/>
            <person name="Ahrendt S.R."/>
            <person name="Lipzen A."/>
            <person name="Sullivan W."/>
            <person name="Andreopoulos W.B."/>
            <person name="Clum A."/>
            <person name="Lindquist E."/>
            <person name="Daum C."/>
            <person name="Ramamoorthy G.K."/>
            <person name="Gryganskyi A."/>
            <person name="Culley D."/>
            <person name="Magnuson J.K."/>
            <person name="James T.Y."/>
            <person name="O'Malley M.A."/>
            <person name="Stajich J.E."/>
            <person name="Spatafora J.W."/>
            <person name="Visel A."/>
            <person name="Grigoriev I.V."/>
        </authorList>
    </citation>
    <scope>NUCLEOTIDE SEQUENCE [LARGE SCALE GENOMIC DNA]</scope>
    <source>
        <strain evidence="6 7">12-1054</strain>
    </source>
</reference>
<comment type="caution">
    <text evidence="6">The sequence shown here is derived from an EMBL/GenBank/DDBJ whole genome shotgun (WGS) entry which is preliminary data.</text>
</comment>
<keyword evidence="2" id="KW-1133">Transmembrane helix</keyword>
<evidence type="ECO:0008006" key="8">
    <source>
        <dbReference type="Google" id="ProtNLM"/>
    </source>
</evidence>
<accession>A0A1Y2FJX6</accession>
<evidence type="ECO:0000256" key="2">
    <source>
        <dbReference type="SAM" id="Phobius"/>
    </source>
</evidence>
<dbReference type="AlphaFoldDB" id="A0A1Y2FJX6"/>
<sequence>MADPDDSAHARRTSEDERRPLLPHSHQEAPAQTLRPRRLNKSATIAIILLIVAALIIAILGFILPKMAQRYIEETLQVGVSDVKVLRVTDTGAEAQADLSLYLDASKSTAGGFERRLADKLVEMAGTIRLSDTVVQGFLVHEGEHRVLFATPDGFSMKLGGGTYTKTTIKSHFDLLHLESLSGLAEAILDHDVSQVSGRAHVTTTVHKVFAMRKSVDKKLSYKLPSSLDEGLPKYNISQLAVKDDEAKGLSGSALLKVFLQSPFDITVPSVSVDVLIDGCNNQKILLATGHNAPLDLDSHAKTIQLKALGSVGHLPKQATEPCPNHQPSPLDRLMQLYLAGNDTRVYVRGSSPTQGDASWLQQVLSRITIPVDLPGSQSDQLARDIELADVKFNVGGFFRQEKPKISGNVNAVIDVPAGIHVKVDVKGVKILADLIYKGKKFATFESPDWAPASSSFIKPTALKVQAQLRDAPVTITDNDVFTSVVSALIGGNALLDVSGVADVRVSTGLGNLEPHGLPLVAKDIEIGGLGGGLPSDLESVIHSLGVVGTTPDSLDLAANVGIQNPTPYGGYVHAINVLMVYNGSVIGSLTGRNITLQPGGNVSVDALLMYDPTLYGHAAENCAAFSQMLSLYLSELPVNLTLRAHAESVPGMPNLSNALAHLPLEFSMPIPQLHFPDDSGDDNDDGAGSSGSRFLISAKFHVFSSTAQFTLRNPLNESVTITELDAQARYHEDEVGIIQYTYPITLDGDAPTTETSRLPVSWSLPPSDILRKAIRGTLRVNATAQCRVSIGVLTPLPLTLEVREVGAGVGI</sequence>
<dbReference type="RefSeq" id="XP_040725676.1">
    <property type="nucleotide sequence ID" value="XM_040871156.1"/>
</dbReference>
<dbReference type="PANTHER" id="PTHR35895">
    <property type="entry name" value="CHROMOSOME 16, WHOLE GENOME SHOTGUN SEQUENCE"/>
    <property type="match status" value="1"/>
</dbReference>
<name>A0A1Y2FJX6_PROLT</name>
<keyword evidence="2" id="KW-0472">Membrane</keyword>
<evidence type="ECO:0000259" key="3">
    <source>
        <dbReference type="Pfam" id="PF22786"/>
    </source>
</evidence>
<evidence type="ECO:0000313" key="6">
    <source>
        <dbReference type="EMBL" id="ORY83095.1"/>
    </source>
</evidence>
<feature type="region of interest" description="Disordered" evidence="1">
    <location>
        <begin position="1"/>
        <end position="35"/>
    </location>
</feature>
<dbReference type="GeneID" id="63787755"/>
<dbReference type="EMBL" id="MCFI01000008">
    <property type="protein sequence ID" value="ORY83095.1"/>
    <property type="molecule type" value="Genomic_DNA"/>
</dbReference>
<organism evidence="6 7">
    <name type="scientific">Protomyces lactucae-debilis</name>
    <dbReference type="NCBI Taxonomy" id="2754530"/>
    <lineage>
        <taxon>Eukaryota</taxon>
        <taxon>Fungi</taxon>
        <taxon>Dikarya</taxon>
        <taxon>Ascomycota</taxon>
        <taxon>Taphrinomycotina</taxon>
        <taxon>Taphrinomycetes</taxon>
        <taxon>Taphrinales</taxon>
        <taxon>Protomycetaceae</taxon>
        <taxon>Protomyces</taxon>
    </lineage>
</organism>
<feature type="compositionally biased region" description="Basic and acidic residues" evidence="1">
    <location>
        <begin position="1"/>
        <end position="20"/>
    </location>
</feature>
<feature type="transmembrane region" description="Helical" evidence="2">
    <location>
        <begin position="43"/>
        <end position="64"/>
    </location>
</feature>
<dbReference type="InterPro" id="IPR055011">
    <property type="entry name" value="Tag1_C"/>
</dbReference>
<dbReference type="PANTHER" id="PTHR35895:SF3">
    <property type="entry name" value="PRE-RRNA PROCESSING PROTEIN"/>
    <property type="match status" value="1"/>
</dbReference>
<dbReference type="Pfam" id="PF22786">
    <property type="entry name" value="Tag1_C"/>
    <property type="match status" value="1"/>
</dbReference>
<dbReference type="InterPro" id="IPR059066">
    <property type="entry name" value="Ig_Tag1-like_5th"/>
</dbReference>
<evidence type="ECO:0000259" key="5">
    <source>
        <dbReference type="Pfam" id="PF26153"/>
    </source>
</evidence>
<evidence type="ECO:0000313" key="7">
    <source>
        <dbReference type="Proteomes" id="UP000193685"/>
    </source>
</evidence>
<dbReference type="OrthoDB" id="5596576at2759"/>
<proteinExistence type="predicted"/>
<dbReference type="InterPro" id="IPR059065">
    <property type="entry name" value="Ig_Tag1-like_4th"/>
</dbReference>
<keyword evidence="2" id="KW-0812">Transmembrane</keyword>
<dbReference type="GO" id="GO:0000329">
    <property type="term" value="C:fungal-type vacuole membrane"/>
    <property type="evidence" value="ECO:0007669"/>
    <property type="project" value="InterPro"/>
</dbReference>
<feature type="domain" description="Tag1-like fifth Ig-like" evidence="5">
    <location>
        <begin position="691"/>
        <end position="793"/>
    </location>
</feature>
<evidence type="ECO:0000259" key="4">
    <source>
        <dbReference type="Pfam" id="PF26150"/>
    </source>
</evidence>
<dbReference type="InterPro" id="IPR046368">
    <property type="entry name" value="Tag1"/>
</dbReference>
<dbReference type="Pfam" id="PF26150">
    <property type="entry name" value="LEA-2_4"/>
    <property type="match status" value="1"/>
</dbReference>
<dbReference type="OMA" id="HYNITKL"/>
<dbReference type="Proteomes" id="UP000193685">
    <property type="component" value="Unassembled WGS sequence"/>
</dbReference>
<dbReference type="Pfam" id="PF26153">
    <property type="entry name" value="LEA-2L_5"/>
    <property type="match status" value="1"/>
</dbReference>
<keyword evidence="7" id="KW-1185">Reference proteome</keyword>
<protein>
    <recommendedName>
        <fullName evidence="8">Pre-rRNA processing protein</fullName>
    </recommendedName>
</protein>
<feature type="domain" description="Tag1 C-terminal" evidence="3">
    <location>
        <begin position="421"/>
        <end position="519"/>
    </location>
</feature>
<evidence type="ECO:0000256" key="1">
    <source>
        <dbReference type="SAM" id="MobiDB-lite"/>
    </source>
</evidence>